<dbReference type="EMBL" id="JAIMFO010000005">
    <property type="protein sequence ID" value="MBY4797262.1"/>
    <property type="molecule type" value="Genomic_DNA"/>
</dbReference>
<protein>
    <submittedName>
        <fullName evidence="1">Uncharacterized protein</fullName>
    </submittedName>
</protein>
<comment type="caution">
    <text evidence="1">The sequence shown here is derived from an EMBL/GenBank/DDBJ whole genome shotgun (WGS) entry which is preliminary data.</text>
</comment>
<name>A0ABS7MIR1_9ACTN</name>
<evidence type="ECO:0000313" key="2">
    <source>
        <dbReference type="Proteomes" id="UP000700908"/>
    </source>
</evidence>
<proteinExistence type="predicted"/>
<gene>
    <name evidence="1" type="ORF">K6V98_02635</name>
</gene>
<keyword evidence="2" id="KW-1185">Reference proteome</keyword>
<reference evidence="1 2" key="1">
    <citation type="submission" date="2021-08" db="EMBL/GenBank/DDBJ databases">
        <title>Collinsella faecalis sp. nov. isolated from swine faeces.</title>
        <authorList>
            <person name="Oh B.S."/>
            <person name="Lee J.H."/>
        </authorList>
    </citation>
    <scope>NUCLEOTIDE SEQUENCE [LARGE SCALE GENOMIC DNA]</scope>
    <source>
        <strain evidence="1 2">AGMB00827</strain>
    </source>
</reference>
<dbReference type="RefSeq" id="WP_222199035.1">
    <property type="nucleotide sequence ID" value="NZ_JAIMFO010000005.1"/>
</dbReference>
<evidence type="ECO:0000313" key="1">
    <source>
        <dbReference type="EMBL" id="MBY4797262.1"/>
    </source>
</evidence>
<dbReference type="Proteomes" id="UP000700908">
    <property type="component" value="Unassembled WGS sequence"/>
</dbReference>
<organism evidence="1 2">
    <name type="scientific">Collinsella ureilytica</name>
    <dbReference type="NCBI Taxonomy" id="2869515"/>
    <lineage>
        <taxon>Bacteria</taxon>
        <taxon>Bacillati</taxon>
        <taxon>Actinomycetota</taxon>
        <taxon>Coriobacteriia</taxon>
        <taxon>Coriobacteriales</taxon>
        <taxon>Coriobacteriaceae</taxon>
        <taxon>Collinsella</taxon>
    </lineage>
</organism>
<accession>A0ABS7MIR1</accession>
<sequence>MRNSAAFNRTKKWIKNERVRRARLIEEERARLREELSESQCYEDWVRCRTCLNKHRYRNEQFAASMCFIYMKQFKKPLDWYRCPYCGGWHLTSKKATRAMHVLQAVQKG</sequence>